<dbReference type="RefSeq" id="WP_311665748.1">
    <property type="nucleotide sequence ID" value="NZ_JAVRHT010000055.1"/>
</dbReference>
<keyword evidence="3" id="KW-1185">Reference proteome</keyword>
<organism evidence="2 3">
    <name type="scientific">Rubrivirga litoralis</name>
    <dbReference type="NCBI Taxonomy" id="3075598"/>
    <lineage>
        <taxon>Bacteria</taxon>
        <taxon>Pseudomonadati</taxon>
        <taxon>Rhodothermota</taxon>
        <taxon>Rhodothermia</taxon>
        <taxon>Rhodothermales</taxon>
        <taxon>Rubricoccaceae</taxon>
        <taxon>Rubrivirga</taxon>
    </lineage>
</organism>
<gene>
    <name evidence="2" type="ORF">RM540_15415</name>
</gene>
<name>A0ABU3BV36_9BACT</name>
<feature type="chain" id="PRO_5047297764" evidence="1">
    <location>
        <begin position="33"/>
        <end position="320"/>
    </location>
</feature>
<dbReference type="Pfam" id="PF10043">
    <property type="entry name" value="DUF2279"/>
    <property type="match status" value="1"/>
</dbReference>
<protein>
    <submittedName>
        <fullName evidence="2">DUF2279 domain-containing protein</fullName>
    </submittedName>
</protein>
<evidence type="ECO:0000256" key="1">
    <source>
        <dbReference type="SAM" id="SignalP"/>
    </source>
</evidence>
<keyword evidence="1" id="KW-0732">Signal</keyword>
<sequence>MPPLAVGSPSPTGWLHVAAAAAGLALAPLARAQPTPADSAQSAVPAEGPGAAWDASLPDLRVSPPSPDSSGLVWWHVAAAGAGAGALGAAFVERLHVGWWDERSPRFRILGDNAYALNADKIGHAWGAAVLTRTSAMSLEAAGLGRAQATGVAAGAAWAILFVHEVYDGYGPYWGFSPGDVAGNTAGVGWEVAQRHVPALEPFDFKLSFWPSGADERTLMEDYRGQTYWLSVVPHDVAPDAAKPFLPPWLGIAAGTTVRGADANGFPTEREWYLGLDLNVCGLGLRGPLAGPLCEAFRVVHLPMPALRIAPEVRPVLFGY</sequence>
<proteinExistence type="predicted"/>
<accession>A0ABU3BV36</accession>
<evidence type="ECO:0000313" key="3">
    <source>
        <dbReference type="Proteomes" id="UP001267426"/>
    </source>
</evidence>
<reference evidence="2 3" key="1">
    <citation type="submission" date="2023-09" db="EMBL/GenBank/DDBJ databases">
        <authorList>
            <person name="Rey-Velasco X."/>
        </authorList>
    </citation>
    <scope>NUCLEOTIDE SEQUENCE [LARGE SCALE GENOMIC DNA]</scope>
    <source>
        <strain evidence="2 3">F394</strain>
    </source>
</reference>
<dbReference type="EMBL" id="JAVRHT010000055">
    <property type="protein sequence ID" value="MDT0633143.1"/>
    <property type="molecule type" value="Genomic_DNA"/>
</dbReference>
<comment type="caution">
    <text evidence="2">The sequence shown here is derived from an EMBL/GenBank/DDBJ whole genome shotgun (WGS) entry which is preliminary data.</text>
</comment>
<dbReference type="Proteomes" id="UP001267426">
    <property type="component" value="Unassembled WGS sequence"/>
</dbReference>
<feature type="signal peptide" evidence="1">
    <location>
        <begin position="1"/>
        <end position="32"/>
    </location>
</feature>
<evidence type="ECO:0000313" key="2">
    <source>
        <dbReference type="EMBL" id="MDT0633143.1"/>
    </source>
</evidence>
<dbReference type="InterPro" id="IPR018736">
    <property type="entry name" value="DUF2279_periplasmic_lipo"/>
</dbReference>